<gene>
    <name evidence="2" type="ORF">F7725_028101</name>
</gene>
<comment type="caution">
    <text evidence="2">The sequence shown here is derived from an EMBL/GenBank/DDBJ whole genome shotgun (WGS) entry which is preliminary data.</text>
</comment>
<proteinExistence type="predicted"/>
<accession>A0A7J5XFA9</accession>
<dbReference type="Proteomes" id="UP000518266">
    <property type="component" value="Unassembled WGS sequence"/>
</dbReference>
<evidence type="ECO:0000256" key="1">
    <source>
        <dbReference type="SAM" id="MobiDB-lite"/>
    </source>
</evidence>
<dbReference type="EMBL" id="JAAKFY010000025">
    <property type="protein sequence ID" value="KAF3835543.1"/>
    <property type="molecule type" value="Genomic_DNA"/>
</dbReference>
<evidence type="ECO:0000313" key="3">
    <source>
        <dbReference type="Proteomes" id="UP000518266"/>
    </source>
</evidence>
<dbReference type="AlphaFoldDB" id="A0A7J5XFA9"/>
<protein>
    <submittedName>
        <fullName evidence="2">Uncharacterized protein</fullName>
    </submittedName>
</protein>
<reference evidence="2 3" key="1">
    <citation type="submission" date="2020-03" db="EMBL/GenBank/DDBJ databases">
        <title>Dissostichus mawsoni Genome sequencing and assembly.</title>
        <authorList>
            <person name="Park H."/>
        </authorList>
    </citation>
    <scope>NUCLEOTIDE SEQUENCE [LARGE SCALE GENOMIC DNA]</scope>
    <source>
        <strain evidence="2">DM0001</strain>
        <tissue evidence="2">Muscle</tissue>
    </source>
</reference>
<evidence type="ECO:0000313" key="2">
    <source>
        <dbReference type="EMBL" id="KAF3835543.1"/>
    </source>
</evidence>
<organism evidence="2 3">
    <name type="scientific">Dissostichus mawsoni</name>
    <name type="common">Antarctic cod</name>
    <dbReference type="NCBI Taxonomy" id="36200"/>
    <lineage>
        <taxon>Eukaryota</taxon>
        <taxon>Metazoa</taxon>
        <taxon>Chordata</taxon>
        <taxon>Craniata</taxon>
        <taxon>Vertebrata</taxon>
        <taxon>Euteleostomi</taxon>
        <taxon>Actinopterygii</taxon>
        <taxon>Neopterygii</taxon>
        <taxon>Teleostei</taxon>
        <taxon>Neoteleostei</taxon>
        <taxon>Acanthomorphata</taxon>
        <taxon>Eupercaria</taxon>
        <taxon>Perciformes</taxon>
        <taxon>Notothenioidei</taxon>
        <taxon>Nototheniidae</taxon>
        <taxon>Dissostichus</taxon>
    </lineage>
</organism>
<keyword evidence="3" id="KW-1185">Reference proteome</keyword>
<sequence>MKDICEELGCPEDKVQQWVNDVRDWATNDSNKIRQLRRKRLREEKTKLLAAIRQYNTGQPPEGEIQKKRWREDCLQNSKQQTV</sequence>
<name>A0A7J5XFA9_DISMA</name>
<feature type="compositionally biased region" description="Basic and acidic residues" evidence="1">
    <location>
        <begin position="64"/>
        <end position="74"/>
    </location>
</feature>
<feature type="region of interest" description="Disordered" evidence="1">
    <location>
        <begin position="56"/>
        <end position="83"/>
    </location>
</feature>